<feature type="compositionally biased region" description="Basic and acidic residues" evidence="6">
    <location>
        <begin position="11"/>
        <end position="30"/>
    </location>
</feature>
<evidence type="ECO:0000256" key="5">
    <source>
        <dbReference type="ARBA" id="ARBA00023319"/>
    </source>
</evidence>
<protein>
    <submittedName>
        <fullName evidence="9">Embigin</fullName>
    </submittedName>
</protein>
<accession>A0A3Q3F9I9</accession>
<feature type="compositionally biased region" description="Basic and acidic residues" evidence="6">
    <location>
        <begin position="324"/>
        <end position="339"/>
    </location>
</feature>
<evidence type="ECO:0000313" key="9">
    <source>
        <dbReference type="Ensembl" id="ENSKMAP00000010102.1"/>
    </source>
</evidence>
<dbReference type="InterPro" id="IPR007110">
    <property type="entry name" value="Ig-like_dom"/>
</dbReference>
<dbReference type="InterPro" id="IPR013783">
    <property type="entry name" value="Ig-like_fold"/>
</dbReference>
<feature type="domain" description="Ig-like" evidence="8">
    <location>
        <begin position="68"/>
        <end position="159"/>
    </location>
</feature>
<keyword evidence="7" id="KW-1133">Transmembrane helix</keyword>
<dbReference type="AlphaFoldDB" id="A0A3Q3F9I9"/>
<dbReference type="OMA" id="KGSYWCH"/>
<keyword evidence="5" id="KW-0393">Immunoglobulin domain</keyword>
<evidence type="ECO:0000256" key="7">
    <source>
        <dbReference type="SAM" id="Phobius"/>
    </source>
</evidence>
<dbReference type="SMART" id="SM00409">
    <property type="entry name" value="IG"/>
    <property type="match status" value="1"/>
</dbReference>
<dbReference type="PANTHER" id="PTHR11640">
    <property type="entry name" value="NEPHRIN"/>
    <property type="match status" value="1"/>
</dbReference>
<feature type="domain" description="Ig-like" evidence="8">
    <location>
        <begin position="192"/>
        <end position="274"/>
    </location>
</feature>
<dbReference type="Gene3D" id="2.60.40.10">
    <property type="entry name" value="Immunoglobulins"/>
    <property type="match status" value="2"/>
</dbReference>
<keyword evidence="10" id="KW-1185">Reference proteome</keyword>
<dbReference type="GeneTree" id="ENSGT00940000158944"/>
<dbReference type="InterPro" id="IPR013098">
    <property type="entry name" value="Ig_I-set"/>
</dbReference>
<proteinExistence type="predicted"/>
<dbReference type="SUPFAM" id="SSF48726">
    <property type="entry name" value="Immunoglobulin"/>
    <property type="match status" value="2"/>
</dbReference>
<dbReference type="GO" id="GO:0016020">
    <property type="term" value="C:membrane"/>
    <property type="evidence" value="ECO:0007669"/>
    <property type="project" value="UniProtKB-SubCell"/>
</dbReference>
<reference evidence="9" key="1">
    <citation type="submission" date="2025-08" db="UniProtKB">
        <authorList>
            <consortium name="Ensembl"/>
        </authorList>
    </citation>
    <scope>IDENTIFICATION</scope>
</reference>
<organism evidence="9 10">
    <name type="scientific">Kryptolebias marmoratus</name>
    <name type="common">Mangrove killifish</name>
    <name type="synonym">Rivulus marmoratus</name>
    <dbReference type="NCBI Taxonomy" id="37003"/>
    <lineage>
        <taxon>Eukaryota</taxon>
        <taxon>Metazoa</taxon>
        <taxon>Chordata</taxon>
        <taxon>Craniata</taxon>
        <taxon>Vertebrata</taxon>
        <taxon>Euteleostomi</taxon>
        <taxon>Actinopterygii</taxon>
        <taxon>Neopterygii</taxon>
        <taxon>Teleostei</taxon>
        <taxon>Neoteleostei</taxon>
        <taxon>Acanthomorphata</taxon>
        <taxon>Ovalentaria</taxon>
        <taxon>Atherinomorphae</taxon>
        <taxon>Cyprinodontiformes</taxon>
        <taxon>Rivulidae</taxon>
        <taxon>Kryptolebias</taxon>
    </lineage>
</organism>
<evidence type="ECO:0000256" key="1">
    <source>
        <dbReference type="ARBA" id="ARBA00004479"/>
    </source>
</evidence>
<evidence type="ECO:0000256" key="6">
    <source>
        <dbReference type="SAM" id="MobiDB-lite"/>
    </source>
</evidence>
<dbReference type="CDD" id="cd00096">
    <property type="entry name" value="Ig"/>
    <property type="match status" value="1"/>
</dbReference>
<evidence type="ECO:0000256" key="4">
    <source>
        <dbReference type="ARBA" id="ARBA00023180"/>
    </source>
</evidence>
<feature type="transmembrane region" description="Helical" evidence="7">
    <location>
        <begin position="281"/>
        <end position="299"/>
    </location>
</feature>
<evidence type="ECO:0000313" key="10">
    <source>
        <dbReference type="Proteomes" id="UP000264800"/>
    </source>
</evidence>
<keyword evidence="2 7" id="KW-0472">Membrane</keyword>
<feature type="region of interest" description="Disordered" evidence="6">
    <location>
        <begin position="1"/>
        <end position="36"/>
    </location>
</feature>
<evidence type="ECO:0000256" key="2">
    <source>
        <dbReference type="ARBA" id="ARBA00023136"/>
    </source>
</evidence>
<dbReference type="InterPro" id="IPR036179">
    <property type="entry name" value="Ig-like_dom_sf"/>
</dbReference>
<keyword evidence="7" id="KW-0812">Transmembrane</keyword>
<reference evidence="9" key="2">
    <citation type="submission" date="2025-09" db="UniProtKB">
        <authorList>
            <consortium name="Ensembl"/>
        </authorList>
    </citation>
    <scope>IDENTIFICATION</scope>
</reference>
<name>A0A3Q3F9I9_KRYMA</name>
<evidence type="ECO:0000259" key="8">
    <source>
        <dbReference type="PROSITE" id="PS50835"/>
    </source>
</evidence>
<dbReference type="PROSITE" id="PS50835">
    <property type="entry name" value="IG_LIKE"/>
    <property type="match status" value="2"/>
</dbReference>
<dbReference type="Pfam" id="PF07679">
    <property type="entry name" value="I-set"/>
    <property type="match status" value="2"/>
</dbReference>
<dbReference type="InterPro" id="IPR051275">
    <property type="entry name" value="Cell_adhesion_signaling"/>
</dbReference>
<dbReference type="Ensembl" id="ENSKMAT00000010264.1">
    <property type="protein sequence ID" value="ENSKMAP00000010102.1"/>
    <property type="gene ID" value="ENSKMAG00000007597.1"/>
</dbReference>
<keyword evidence="4" id="KW-0325">Glycoprotein</keyword>
<evidence type="ECO:0000256" key="3">
    <source>
        <dbReference type="ARBA" id="ARBA00023157"/>
    </source>
</evidence>
<dbReference type="InterPro" id="IPR003599">
    <property type="entry name" value="Ig_sub"/>
</dbReference>
<dbReference type="STRING" id="37003.ENSKMAP00000010102"/>
<dbReference type="Proteomes" id="UP000264800">
    <property type="component" value="Unplaced"/>
</dbReference>
<sequence length="339" mass="37864">MAASPWEGEGGEVRRCSERRQKPSHAEDRGTTAMTSSWKQQLVQVLLVLVSCGHGDTKTAAPTPTPLPPVTPLKQDAKSAVLTGKNFTERVELSSPVNMTLSCTWKGDQDKPPNITGHWRKDGQEIQDSRVTVMLEDENYKLIQVFSVVSEKDLGNYSCVFGNEARIDFILEVLQMGEKRDKPVVSYIRDFVVMTCKVEENKPIPTTWNWYTSNGTDKEQINTTASKRFKIVSEERETKLKVKDLTLDDAGQYYCGAVYPIGTSVGQVELKVITFMEPLKPFITILIEVVVLVAAILLYERSRAKKDSAEGTQTNAEQNTEPQGDDKGAEGNDSVRQRK</sequence>
<keyword evidence="3" id="KW-1015">Disulfide bond</keyword>
<feature type="compositionally biased region" description="Polar residues" evidence="6">
    <location>
        <begin position="310"/>
        <end position="322"/>
    </location>
</feature>
<feature type="region of interest" description="Disordered" evidence="6">
    <location>
        <begin position="304"/>
        <end position="339"/>
    </location>
</feature>
<comment type="subcellular location">
    <subcellularLocation>
        <location evidence="1">Membrane</location>
        <topology evidence="1">Single-pass type I membrane protein</topology>
    </subcellularLocation>
</comment>